<dbReference type="PANTHER" id="PTHR14859:SF15">
    <property type="entry name" value="ENDONUCLEASE_EXONUCLEASE_PHOSPHATASE DOMAIN-CONTAINING PROTEIN"/>
    <property type="match status" value="1"/>
</dbReference>
<keyword evidence="3" id="KW-1185">Reference proteome</keyword>
<evidence type="ECO:0000313" key="3">
    <source>
        <dbReference type="Proteomes" id="UP001642464"/>
    </source>
</evidence>
<name>A0ABP0P3Z6_9DINO</name>
<dbReference type="Pfam" id="PF03372">
    <property type="entry name" value="Exo_endo_phos"/>
    <property type="match status" value="1"/>
</dbReference>
<dbReference type="Gene3D" id="3.60.10.10">
    <property type="entry name" value="Endonuclease/exonuclease/phosphatase"/>
    <property type="match status" value="1"/>
</dbReference>
<dbReference type="InterPro" id="IPR036691">
    <property type="entry name" value="Endo/exonu/phosph_ase_sf"/>
</dbReference>
<reference evidence="2 3" key="1">
    <citation type="submission" date="2024-02" db="EMBL/GenBank/DDBJ databases">
        <authorList>
            <person name="Chen Y."/>
            <person name="Shah S."/>
            <person name="Dougan E. K."/>
            <person name="Thang M."/>
            <person name="Chan C."/>
        </authorList>
    </citation>
    <scope>NUCLEOTIDE SEQUENCE [LARGE SCALE GENOMIC DNA]</scope>
</reference>
<proteinExistence type="predicted"/>
<accession>A0ABP0P3Z6</accession>
<dbReference type="SUPFAM" id="SSF56219">
    <property type="entry name" value="DNase I-like"/>
    <property type="match status" value="1"/>
</dbReference>
<comment type="caution">
    <text evidence="2">The sequence shown here is derived from an EMBL/GenBank/DDBJ whole genome shotgun (WGS) entry which is preliminary data.</text>
</comment>
<gene>
    <name evidence="2" type="ORF">SCF082_LOCUS35026</name>
</gene>
<evidence type="ECO:0000259" key="1">
    <source>
        <dbReference type="Pfam" id="PF03372"/>
    </source>
</evidence>
<protein>
    <submittedName>
        <fullName evidence="2">PGAP2-interacting protein (Cell wall biogenesis protein 43 C-terminal homolog)</fullName>
    </submittedName>
</protein>
<sequence length="246" mass="27507">EPSPARLRVLCYNIHYGLGTDGTYDIERLARVIEEARPDLVALQEVDVVVRRSGQVHQARRLGELTGMHVRYGPTQHYDGGLYGNAVLSRFPVQDVVIQPLPYSDSTADRTTYPRGAIAVTVRLPNGHPLRFISTHFQHNVPEDRIAEAEAINRLFAVDDDSVPTILAGDMNARPDEQPIQILLRKWSHAMDADATPTAPSIEPRARIDYVFHRGHGTLRVKSSEVLPESVASDHRPVLVEFELVE</sequence>
<evidence type="ECO:0000313" key="2">
    <source>
        <dbReference type="EMBL" id="CAK9070383.1"/>
    </source>
</evidence>
<dbReference type="PANTHER" id="PTHR14859">
    <property type="entry name" value="CALCOFLUOR WHITE HYPERSENSITIVE PROTEIN PRECURSOR"/>
    <property type="match status" value="1"/>
</dbReference>
<dbReference type="InterPro" id="IPR051916">
    <property type="entry name" value="GPI-anchor_lipid_remodeler"/>
</dbReference>
<dbReference type="InterPro" id="IPR005135">
    <property type="entry name" value="Endo/exonuclease/phosphatase"/>
</dbReference>
<feature type="domain" description="Endonuclease/exonuclease/phosphatase" evidence="1">
    <location>
        <begin position="12"/>
        <end position="235"/>
    </location>
</feature>
<dbReference type="EMBL" id="CAXAMM010032856">
    <property type="protein sequence ID" value="CAK9070383.1"/>
    <property type="molecule type" value="Genomic_DNA"/>
</dbReference>
<organism evidence="2 3">
    <name type="scientific">Durusdinium trenchii</name>
    <dbReference type="NCBI Taxonomy" id="1381693"/>
    <lineage>
        <taxon>Eukaryota</taxon>
        <taxon>Sar</taxon>
        <taxon>Alveolata</taxon>
        <taxon>Dinophyceae</taxon>
        <taxon>Suessiales</taxon>
        <taxon>Symbiodiniaceae</taxon>
        <taxon>Durusdinium</taxon>
    </lineage>
</organism>
<feature type="non-terminal residue" evidence="2">
    <location>
        <position position="1"/>
    </location>
</feature>
<dbReference type="Proteomes" id="UP001642464">
    <property type="component" value="Unassembled WGS sequence"/>
</dbReference>